<evidence type="ECO:0000313" key="3">
    <source>
        <dbReference type="EMBL" id="KGK34498.1"/>
    </source>
</evidence>
<dbReference type="GO" id="GO:0005634">
    <property type="term" value="C:nucleus"/>
    <property type="evidence" value="ECO:0007669"/>
    <property type="project" value="TreeGrafter"/>
</dbReference>
<proteinExistence type="predicted"/>
<dbReference type="InterPro" id="IPR036864">
    <property type="entry name" value="Zn2-C6_fun-type_DNA-bd_sf"/>
</dbReference>
<dbReference type="SMART" id="SM00066">
    <property type="entry name" value="GAL4"/>
    <property type="match status" value="1"/>
</dbReference>
<feature type="domain" description="Zn(2)-C6 fungal-type" evidence="2">
    <location>
        <begin position="16"/>
        <end position="46"/>
    </location>
</feature>
<protein>
    <recommendedName>
        <fullName evidence="2">Zn(2)-C6 fungal-type domain-containing protein</fullName>
    </recommendedName>
</protein>
<evidence type="ECO:0000256" key="1">
    <source>
        <dbReference type="ARBA" id="ARBA00023242"/>
    </source>
</evidence>
<sequence>MAPTTKEKKFRRVTTGCLCCRKRKIKCDETKPHCQNCIKSGYLCEWSFKRESVQSMDNYKPIKTKKRLKGI</sequence>
<dbReference type="Gene3D" id="4.10.240.10">
    <property type="entry name" value="Zn(2)-C6 fungal-type DNA-binding domain"/>
    <property type="match status" value="1"/>
</dbReference>
<dbReference type="PRINTS" id="PR00755">
    <property type="entry name" value="AFLATOXINBRP"/>
</dbReference>
<dbReference type="CDD" id="cd00067">
    <property type="entry name" value="GAL4"/>
    <property type="match status" value="1"/>
</dbReference>
<dbReference type="HOGENOM" id="CLU_2740371_0_0_1"/>
<keyword evidence="1" id="KW-0539">Nucleus</keyword>
<dbReference type="EMBL" id="JQFK01001580">
    <property type="protein sequence ID" value="KGK34498.1"/>
    <property type="molecule type" value="Genomic_DNA"/>
</dbReference>
<organism evidence="3 4">
    <name type="scientific">Pichia kudriavzevii</name>
    <name type="common">Yeast</name>
    <name type="synonym">Issatchenkia orientalis</name>
    <dbReference type="NCBI Taxonomy" id="4909"/>
    <lineage>
        <taxon>Eukaryota</taxon>
        <taxon>Fungi</taxon>
        <taxon>Dikarya</taxon>
        <taxon>Ascomycota</taxon>
        <taxon>Saccharomycotina</taxon>
        <taxon>Pichiomycetes</taxon>
        <taxon>Pichiales</taxon>
        <taxon>Pichiaceae</taxon>
        <taxon>Pichia</taxon>
    </lineage>
</organism>
<dbReference type="Pfam" id="PF00172">
    <property type="entry name" value="Zn_clus"/>
    <property type="match status" value="1"/>
</dbReference>
<comment type="caution">
    <text evidence="3">The sequence shown here is derived from an EMBL/GenBank/DDBJ whole genome shotgun (WGS) entry which is preliminary data.</text>
</comment>
<dbReference type="GO" id="GO:0045944">
    <property type="term" value="P:positive regulation of transcription by RNA polymerase II"/>
    <property type="evidence" value="ECO:0007669"/>
    <property type="project" value="TreeGrafter"/>
</dbReference>
<gene>
    <name evidence="3" type="ORF">JL09_g6355</name>
</gene>
<dbReference type="VEuPathDB" id="FungiDB:C5L36_0B07500"/>
<dbReference type="Proteomes" id="UP000029867">
    <property type="component" value="Unassembled WGS sequence"/>
</dbReference>
<dbReference type="InterPro" id="IPR001138">
    <property type="entry name" value="Zn2Cys6_DnaBD"/>
</dbReference>
<dbReference type="GO" id="GO:0008270">
    <property type="term" value="F:zinc ion binding"/>
    <property type="evidence" value="ECO:0007669"/>
    <property type="project" value="InterPro"/>
</dbReference>
<dbReference type="PANTHER" id="PTHR37534">
    <property type="entry name" value="TRANSCRIPTIONAL ACTIVATOR PROTEIN UGA3"/>
    <property type="match status" value="1"/>
</dbReference>
<reference evidence="4" key="1">
    <citation type="journal article" date="2014" name="Microb. Cell Fact.">
        <title>Exploiting Issatchenkia orientalis SD108 for succinic acid production.</title>
        <authorList>
            <person name="Xiao H."/>
            <person name="Shao Z."/>
            <person name="Jiang Y."/>
            <person name="Dole S."/>
            <person name="Zhao H."/>
        </authorList>
    </citation>
    <scope>NUCLEOTIDE SEQUENCE [LARGE SCALE GENOMIC DNA]</scope>
    <source>
        <strain evidence="4">SD108</strain>
    </source>
</reference>
<evidence type="ECO:0000259" key="2">
    <source>
        <dbReference type="PROSITE" id="PS50048"/>
    </source>
</evidence>
<dbReference type="PANTHER" id="PTHR37534:SF7">
    <property type="entry name" value="TRANSCRIPTIONAL ACTIVATOR PROTEIN UGA3"/>
    <property type="match status" value="1"/>
</dbReference>
<dbReference type="GO" id="GO:0000981">
    <property type="term" value="F:DNA-binding transcription factor activity, RNA polymerase II-specific"/>
    <property type="evidence" value="ECO:0007669"/>
    <property type="project" value="InterPro"/>
</dbReference>
<dbReference type="GO" id="GO:0000976">
    <property type="term" value="F:transcription cis-regulatory region binding"/>
    <property type="evidence" value="ECO:0007669"/>
    <property type="project" value="TreeGrafter"/>
</dbReference>
<name>A0A099NNZ6_PICKU</name>
<dbReference type="AlphaFoldDB" id="A0A099NNZ6"/>
<dbReference type="PROSITE" id="PS00463">
    <property type="entry name" value="ZN2_CY6_FUNGAL_1"/>
    <property type="match status" value="1"/>
</dbReference>
<evidence type="ECO:0000313" key="4">
    <source>
        <dbReference type="Proteomes" id="UP000029867"/>
    </source>
</evidence>
<dbReference type="PROSITE" id="PS50048">
    <property type="entry name" value="ZN2_CY6_FUNGAL_2"/>
    <property type="match status" value="1"/>
</dbReference>
<dbReference type="SUPFAM" id="SSF57701">
    <property type="entry name" value="Zn2/Cys6 DNA-binding domain"/>
    <property type="match status" value="1"/>
</dbReference>
<accession>A0A099NNZ6</accession>